<dbReference type="SUPFAM" id="SSF52777">
    <property type="entry name" value="CoA-dependent acyltransferases"/>
    <property type="match status" value="1"/>
</dbReference>
<sequence length="207" mass="24085">MKQQINIETWERKDHFHFFSQFQEPFFGVTVSVNCTKAYQLAKEHQYSFFLYYLYQALKAANETENFRYRIIDGKVYLFDEVHASPTINRPDGTFGFSYMNYKDEQEDFFANAKQVITEVQQTKGLIPAVSGENVIHFSAIPWLNFTSLSHARSFTFPDSCPKISFGKMMEENGNKTMAVSVHGHHGLMDGYHVGLFIDRFQELLNQ</sequence>
<dbReference type="InterPro" id="IPR001707">
    <property type="entry name" value="Cmp_AcTrfase"/>
</dbReference>
<keyword evidence="2" id="KW-1185">Reference proteome</keyword>
<dbReference type="PANTHER" id="PTHR38474:SF1">
    <property type="entry name" value="SLR0299 PROTEIN"/>
    <property type="match status" value="1"/>
</dbReference>
<name>A0ABT8CQL0_9FLAO</name>
<gene>
    <name evidence="1" type="ORF">QW060_05785</name>
</gene>
<dbReference type="EMBL" id="JAUFQU010000001">
    <property type="protein sequence ID" value="MDN3706640.1"/>
    <property type="molecule type" value="Genomic_DNA"/>
</dbReference>
<dbReference type="SMART" id="SM01059">
    <property type="entry name" value="CAT"/>
    <property type="match status" value="1"/>
</dbReference>
<evidence type="ECO:0000313" key="2">
    <source>
        <dbReference type="Proteomes" id="UP001242368"/>
    </source>
</evidence>
<dbReference type="Proteomes" id="UP001242368">
    <property type="component" value="Unassembled WGS sequence"/>
</dbReference>
<dbReference type="InterPro" id="IPR023213">
    <property type="entry name" value="CAT-like_dom_sf"/>
</dbReference>
<dbReference type="Gene3D" id="3.30.559.10">
    <property type="entry name" value="Chloramphenicol acetyltransferase-like domain"/>
    <property type="match status" value="1"/>
</dbReference>
<organism evidence="1 2">
    <name type="scientific">Paenimyroides ceti</name>
    <dbReference type="NCBI Taxonomy" id="395087"/>
    <lineage>
        <taxon>Bacteria</taxon>
        <taxon>Pseudomonadati</taxon>
        <taxon>Bacteroidota</taxon>
        <taxon>Flavobacteriia</taxon>
        <taxon>Flavobacteriales</taxon>
        <taxon>Flavobacteriaceae</taxon>
        <taxon>Paenimyroides</taxon>
    </lineage>
</organism>
<dbReference type="PANTHER" id="PTHR38474">
    <property type="entry name" value="SLR0299 PROTEIN"/>
    <property type="match status" value="1"/>
</dbReference>
<protein>
    <submittedName>
        <fullName evidence="1">Chloramphenicol acetyltransferase</fullName>
    </submittedName>
</protein>
<comment type="caution">
    <text evidence="1">The sequence shown here is derived from an EMBL/GenBank/DDBJ whole genome shotgun (WGS) entry which is preliminary data.</text>
</comment>
<reference evidence="2" key="1">
    <citation type="journal article" date="2019" name="Int. J. Syst. Evol. Microbiol.">
        <title>The Global Catalogue of Microorganisms (GCM) 10K type strain sequencing project: providing services to taxonomists for standard genome sequencing and annotation.</title>
        <authorList>
            <consortium name="The Broad Institute Genomics Platform"/>
            <consortium name="The Broad Institute Genome Sequencing Center for Infectious Disease"/>
            <person name="Wu L."/>
            <person name="Ma J."/>
        </authorList>
    </citation>
    <scope>NUCLEOTIDE SEQUENCE [LARGE SCALE GENOMIC DNA]</scope>
    <source>
        <strain evidence="2">CECT 7184</strain>
    </source>
</reference>
<dbReference type="Pfam" id="PF00302">
    <property type="entry name" value="CAT"/>
    <property type="match status" value="1"/>
</dbReference>
<dbReference type="RefSeq" id="WP_290362702.1">
    <property type="nucleotide sequence ID" value="NZ_JAUFQU010000001.1"/>
</dbReference>
<proteinExistence type="predicted"/>
<evidence type="ECO:0000313" key="1">
    <source>
        <dbReference type="EMBL" id="MDN3706640.1"/>
    </source>
</evidence>
<dbReference type="PIRSF" id="PIRSF000440">
    <property type="entry name" value="CAT"/>
    <property type="match status" value="1"/>
</dbReference>
<accession>A0ABT8CQL0</accession>